<evidence type="ECO:0000259" key="11">
    <source>
        <dbReference type="Pfam" id="PF02705"/>
    </source>
</evidence>
<name>A0AAV1EE18_OLDCO</name>
<evidence type="ECO:0000256" key="3">
    <source>
        <dbReference type="ARBA" id="ARBA00022448"/>
    </source>
</evidence>
<comment type="subcellular location">
    <subcellularLocation>
        <location evidence="1">Cell membrane</location>
        <topology evidence="1">Multi-pass membrane protein</topology>
    </subcellularLocation>
    <subcellularLocation>
        <location evidence="10">Membrane</location>
        <topology evidence="10">Multi-pass membrane protein</topology>
    </subcellularLocation>
</comment>
<keyword evidence="6 10" id="KW-0630">Potassium</keyword>
<sequence>MHVLNVTHSFNISTEADDENGGIEQEDINPAAMDQSPTKEYTIKETLLLAYQSLGVVYGDLVTSPVNVFSATSSTNLKEEDLLATFSLLFWTLTIIVLIKYVLIVLDANDNGEGGTFALYSYLSKHIHLEKKLTNNQSRNLGSEIENENVIYHGRATRVTSPLGLKIRKFLEKNHKAQNFLVFIVLMGNGMVIGDGALTPATCVLSAIQGIQSLSSKITQGHIVIISVVLLILLFLFQYYGTSKVSFIFSPIMLLWLLTNSAIGIFNICKHYPSMLKAISPHYIVLIVSRDSKVAWTILGAVFLGITGAEAMFADLGHFNKKAIQWSYSFLVYPSLIIAYAGETAYLIKYPENIANAYYSSLPSCVYWPMFAISTLAAIVASQSMISATFSIMKQSQELDCFPRVSVIHTSSKYQGQVYCPEINYGLMILCVGLVIGFQGGTALANAYGVVCIWVMIITTMLTTLVMLVVWNYNILLVLAFFVPYILIEGIFMTSLLNKIPQGGWVPFAISTLLVTIILSWRYGRNKQIKYETECAISPLELNQMISSPQICRTPGICFFLTDIAYGILPVVGHYIQNARCVREIVVFLTIKTLPIDTVLPDERYNVEKLGDERIYFCLIKLGYMDFLNLEEETHKIITILAESRDSFGNMIEQKRFDSFEAEYGTVFVMGRMALRAKRGNGWLDRFAIDYVYKFLEKNCSSNLTRVRIPPEKTLQVGIVGGGFRVLTIGIDLQHWRSPEGGSFGTYSEKADLLAIAVYGVYFLIGKFGNAAGNCFSTDVVCLEVETEDSVYTRFPGTFSQPIESKVGSCQYGERDGATCVGSGRLQEIEMVVGNKDITSFHIVWRFSTGTRKSYSILH</sequence>
<feature type="transmembrane region" description="Helical" evidence="10">
    <location>
        <begin position="475"/>
        <end position="497"/>
    </location>
</feature>
<dbReference type="InterPro" id="IPR053952">
    <property type="entry name" value="K_trans_C"/>
</dbReference>
<feature type="domain" description="K+ potassium transporter C-terminal" evidence="12">
    <location>
        <begin position="555"/>
        <end position="719"/>
    </location>
</feature>
<comment type="function">
    <text evidence="10">Potassium transporter.</text>
</comment>
<dbReference type="EMBL" id="OX459126">
    <property type="protein sequence ID" value="CAI9117924.1"/>
    <property type="molecule type" value="Genomic_DNA"/>
</dbReference>
<feature type="transmembrane region" description="Helical" evidence="10">
    <location>
        <begin position="423"/>
        <end position="441"/>
    </location>
</feature>
<keyword evidence="5 10" id="KW-0812">Transmembrane</keyword>
<dbReference type="NCBIfam" id="TIGR00794">
    <property type="entry name" value="kup"/>
    <property type="match status" value="1"/>
</dbReference>
<dbReference type="InterPro" id="IPR003855">
    <property type="entry name" value="K+_transporter"/>
</dbReference>
<keyword evidence="7 10" id="KW-1133">Transmembrane helix</keyword>
<evidence type="ECO:0000256" key="5">
    <source>
        <dbReference type="ARBA" id="ARBA00022692"/>
    </source>
</evidence>
<feature type="transmembrane region" description="Helical" evidence="10">
    <location>
        <begin position="82"/>
        <end position="103"/>
    </location>
</feature>
<dbReference type="GO" id="GO:0005886">
    <property type="term" value="C:plasma membrane"/>
    <property type="evidence" value="ECO:0007669"/>
    <property type="project" value="UniProtKB-SubCell"/>
</dbReference>
<gene>
    <name evidence="13" type="ORF">OLC1_LOCUS23911</name>
</gene>
<feature type="transmembrane region" description="Helical" evidence="10">
    <location>
        <begin position="368"/>
        <end position="390"/>
    </location>
</feature>
<evidence type="ECO:0000313" key="13">
    <source>
        <dbReference type="EMBL" id="CAI9117924.1"/>
    </source>
</evidence>
<organism evidence="13 14">
    <name type="scientific">Oldenlandia corymbosa var. corymbosa</name>
    <dbReference type="NCBI Taxonomy" id="529605"/>
    <lineage>
        <taxon>Eukaryota</taxon>
        <taxon>Viridiplantae</taxon>
        <taxon>Streptophyta</taxon>
        <taxon>Embryophyta</taxon>
        <taxon>Tracheophyta</taxon>
        <taxon>Spermatophyta</taxon>
        <taxon>Magnoliopsida</taxon>
        <taxon>eudicotyledons</taxon>
        <taxon>Gunneridae</taxon>
        <taxon>Pentapetalae</taxon>
        <taxon>asterids</taxon>
        <taxon>lamiids</taxon>
        <taxon>Gentianales</taxon>
        <taxon>Rubiaceae</taxon>
        <taxon>Rubioideae</taxon>
        <taxon>Spermacoceae</taxon>
        <taxon>Hedyotis-Oldenlandia complex</taxon>
        <taxon>Oldenlandia</taxon>
    </lineage>
</organism>
<evidence type="ECO:0000256" key="1">
    <source>
        <dbReference type="ARBA" id="ARBA00004651"/>
    </source>
</evidence>
<dbReference type="AlphaFoldDB" id="A0AAV1EE18"/>
<feature type="transmembrane region" description="Helical" evidence="10">
    <location>
        <begin position="447"/>
        <end position="468"/>
    </location>
</feature>
<dbReference type="PANTHER" id="PTHR30540">
    <property type="entry name" value="OSMOTIC STRESS POTASSIUM TRANSPORTER"/>
    <property type="match status" value="1"/>
</dbReference>
<keyword evidence="3" id="KW-0813">Transport</keyword>
<feature type="transmembrane region" description="Helical" evidence="10">
    <location>
        <begin position="294"/>
        <end position="314"/>
    </location>
</feature>
<feature type="transmembrane region" description="Helical" evidence="10">
    <location>
        <begin position="503"/>
        <end position="521"/>
    </location>
</feature>
<evidence type="ECO:0000256" key="10">
    <source>
        <dbReference type="RuleBase" id="RU321113"/>
    </source>
</evidence>
<feature type="transmembrane region" description="Helical" evidence="10">
    <location>
        <begin position="326"/>
        <end position="348"/>
    </location>
</feature>
<feature type="domain" description="K+ potassium transporter integral membrane" evidence="11">
    <location>
        <begin position="49"/>
        <end position="535"/>
    </location>
</feature>
<dbReference type="PANTHER" id="PTHR30540:SF106">
    <property type="entry name" value="POTASSIUM TRANSPORTER 26"/>
    <property type="match status" value="1"/>
</dbReference>
<feature type="transmembrane region" description="Helical" evidence="10">
    <location>
        <begin position="180"/>
        <end position="208"/>
    </location>
</feature>
<evidence type="ECO:0000256" key="9">
    <source>
        <dbReference type="ARBA" id="ARBA00023136"/>
    </source>
</evidence>
<comment type="caution">
    <text evidence="10">Lacks conserved residue(s) required for the propagation of feature annotation.</text>
</comment>
<keyword evidence="14" id="KW-1185">Reference proteome</keyword>
<keyword evidence="8 10" id="KW-0406">Ion transport</keyword>
<feature type="transmembrane region" description="Helical" evidence="10">
    <location>
        <begin position="247"/>
        <end position="268"/>
    </location>
</feature>
<dbReference type="Pfam" id="PF22776">
    <property type="entry name" value="K_trans_C"/>
    <property type="match status" value="1"/>
</dbReference>
<accession>A0AAV1EE18</accession>
<evidence type="ECO:0000256" key="7">
    <source>
        <dbReference type="ARBA" id="ARBA00022989"/>
    </source>
</evidence>
<dbReference type="InterPro" id="IPR053951">
    <property type="entry name" value="K_trans_N"/>
</dbReference>
<feature type="transmembrane region" description="Helical" evidence="10">
    <location>
        <begin position="220"/>
        <end position="240"/>
    </location>
</feature>
<dbReference type="GO" id="GO:0015079">
    <property type="term" value="F:potassium ion transmembrane transporter activity"/>
    <property type="evidence" value="ECO:0007669"/>
    <property type="project" value="UniProtKB-UniRule"/>
</dbReference>
<comment type="similarity">
    <text evidence="2 10">Belongs to the HAK/KUP transporter (TC 2.A.72.3) family.</text>
</comment>
<evidence type="ECO:0000256" key="4">
    <source>
        <dbReference type="ARBA" id="ARBA00022538"/>
    </source>
</evidence>
<evidence type="ECO:0000256" key="2">
    <source>
        <dbReference type="ARBA" id="ARBA00008440"/>
    </source>
</evidence>
<keyword evidence="4 10" id="KW-0633">Potassium transport</keyword>
<protein>
    <recommendedName>
        <fullName evidence="10">Potassium transporter</fullName>
    </recommendedName>
</protein>
<dbReference type="Proteomes" id="UP001161247">
    <property type="component" value="Chromosome 9"/>
</dbReference>
<evidence type="ECO:0000313" key="14">
    <source>
        <dbReference type="Proteomes" id="UP001161247"/>
    </source>
</evidence>
<proteinExistence type="inferred from homology"/>
<reference evidence="13" key="1">
    <citation type="submission" date="2023-03" db="EMBL/GenBank/DDBJ databases">
        <authorList>
            <person name="Julca I."/>
        </authorList>
    </citation>
    <scope>NUCLEOTIDE SEQUENCE</scope>
</reference>
<evidence type="ECO:0000256" key="6">
    <source>
        <dbReference type="ARBA" id="ARBA00022958"/>
    </source>
</evidence>
<evidence type="ECO:0000259" key="12">
    <source>
        <dbReference type="Pfam" id="PF22776"/>
    </source>
</evidence>
<keyword evidence="9 10" id="KW-0472">Membrane</keyword>
<evidence type="ECO:0000256" key="8">
    <source>
        <dbReference type="ARBA" id="ARBA00023065"/>
    </source>
</evidence>
<dbReference type="Pfam" id="PF02705">
    <property type="entry name" value="K_trans"/>
    <property type="match status" value="1"/>
</dbReference>